<dbReference type="Pfam" id="PF04536">
    <property type="entry name" value="TPM_phosphatase"/>
    <property type="match status" value="1"/>
</dbReference>
<evidence type="ECO:0000259" key="4">
    <source>
        <dbReference type="Pfam" id="PF04536"/>
    </source>
</evidence>
<keyword evidence="6" id="KW-1185">Reference proteome</keyword>
<reference evidence="5 6" key="1">
    <citation type="submission" date="2022-10" db="EMBL/GenBank/DDBJ databases">
        <title>Defluviimonas sp. CAU 1641 isolated from mud.</title>
        <authorList>
            <person name="Kim W."/>
        </authorList>
    </citation>
    <scope>NUCLEOTIDE SEQUENCE [LARGE SCALE GENOMIC DNA]</scope>
    <source>
        <strain evidence="5 6">CAU 1641</strain>
    </source>
</reference>
<sequence length="291" mass="31634">MPPFRAALTGLLWLCLGLPSAAEPYPAFDDPFVTDHAGIIDASTIADWQRDLGTLRTETGVEMTVLTIRSRADYDPAPSLEAFATGLFNAWGVGAAERNDGILFLVVTADREMRIELGAGYHQGYDVTAQDIVSRWMVPAFRDGRYAEGVAAGVRETMNRIARRHAERMLPEALPDTGRGMFGRNAGWLAVAFVAAVAAVIGFRHRIAGAYAGLRRCPRCGARGLRRHRSVLAEPTTDRPGAGRLITRCRSCDFREERAYRIAPRRKRRAKGGGDGFGGGRSSGGGASGRW</sequence>
<name>A0ABT3J0G7_9RHOB</name>
<feature type="signal peptide" evidence="3">
    <location>
        <begin position="1"/>
        <end position="21"/>
    </location>
</feature>
<gene>
    <name evidence="5" type="ORF">OM960_06245</name>
</gene>
<dbReference type="Proteomes" id="UP001207582">
    <property type="component" value="Unassembled WGS sequence"/>
</dbReference>
<comment type="caution">
    <text evidence="5">The sequence shown here is derived from an EMBL/GenBank/DDBJ whole genome shotgun (WGS) entry which is preliminary data.</text>
</comment>
<accession>A0ABT3J0G7</accession>
<feature type="compositionally biased region" description="Gly residues" evidence="1">
    <location>
        <begin position="273"/>
        <end position="291"/>
    </location>
</feature>
<dbReference type="PANTHER" id="PTHR30373">
    <property type="entry name" value="UPF0603 PROTEIN YGCG"/>
    <property type="match status" value="1"/>
</dbReference>
<proteinExistence type="predicted"/>
<evidence type="ECO:0000256" key="2">
    <source>
        <dbReference type="SAM" id="Phobius"/>
    </source>
</evidence>
<dbReference type="Gene3D" id="3.10.310.50">
    <property type="match status" value="1"/>
</dbReference>
<evidence type="ECO:0000313" key="5">
    <source>
        <dbReference type="EMBL" id="MCW3781187.1"/>
    </source>
</evidence>
<evidence type="ECO:0000256" key="1">
    <source>
        <dbReference type="SAM" id="MobiDB-lite"/>
    </source>
</evidence>
<feature type="transmembrane region" description="Helical" evidence="2">
    <location>
        <begin position="186"/>
        <end position="203"/>
    </location>
</feature>
<evidence type="ECO:0000256" key="3">
    <source>
        <dbReference type="SAM" id="SignalP"/>
    </source>
</evidence>
<dbReference type="PANTHER" id="PTHR30373:SF2">
    <property type="entry name" value="UPF0603 PROTEIN YGCG"/>
    <property type="match status" value="1"/>
</dbReference>
<feature type="region of interest" description="Disordered" evidence="1">
    <location>
        <begin position="264"/>
        <end position="291"/>
    </location>
</feature>
<keyword evidence="2" id="KW-0472">Membrane</keyword>
<dbReference type="EMBL" id="JAPDOG010000004">
    <property type="protein sequence ID" value="MCW3781187.1"/>
    <property type="molecule type" value="Genomic_DNA"/>
</dbReference>
<organism evidence="5 6">
    <name type="scientific">Defluviimonas salinarum</name>
    <dbReference type="NCBI Taxonomy" id="2992147"/>
    <lineage>
        <taxon>Bacteria</taxon>
        <taxon>Pseudomonadati</taxon>
        <taxon>Pseudomonadota</taxon>
        <taxon>Alphaproteobacteria</taxon>
        <taxon>Rhodobacterales</taxon>
        <taxon>Paracoccaceae</taxon>
        <taxon>Albidovulum</taxon>
    </lineage>
</organism>
<keyword evidence="2" id="KW-1133">Transmembrane helix</keyword>
<keyword evidence="3" id="KW-0732">Signal</keyword>
<dbReference type="InterPro" id="IPR007621">
    <property type="entry name" value="TPM_dom"/>
</dbReference>
<feature type="domain" description="TPM" evidence="4">
    <location>
        <begin position="33"/>
        <end position="158"/>
    </location>
</feature>
<keyword evidence="2" id="KW-0812">Transmembrane</keyword>
<protein>
    <submittedName>
        <fullName evidence="5">TPM domain-containing protein</fullName>
    </submittedName>
</protein>
<evidence type="ECO:0000313" key="6">
    <source>
        <dbReference type="Proteomes" id="UP001207582"/>
    </source>
</evidence>
<feature type="chain" id="PRO_5045209387" evidence="3">
    <location>
        <begin position="22"/>
        <end position="291"/>
    </location>
</feature>